<feature type="compositionally biased region" description="Low complexity" evidence="1">
    <location>
        <begin position="558"/>
        <end position="575"/>
    </location>
</feature>
<dbReference type="OrthoDB" id="59699at2759"/>
<feature type="domain" description="T6SS Phospholipase effector Tle1-like catalytic" evidence="3">
    <location>
        <begin position="6"/>
        <end position="298"/>
    </location>
</feature>
<proteinExistence type="predicted"/>
<evidence type="ECO:0000256" key="2">
    <source>
        <dbReference type="SAM" id="Phobius"/>
    </source>
</evidence>
<evidence type="ECO:0000313" key="5">
    <source>
        <dbReference type="Proteomes" id="UP000325902"/>
    </source>
</evidence>
<dbReference type="PANTHER" id="PTHR33840:SF1">
    <property type="entry name" value="TLE1 PHOSPHOLIPASE DOMAIN-CONTAINING PROTEIN"/>
    <property type="match status" value="1"/>
</dbReference>
<dbReference type="EMBL" id="VCHE01000038">
    <property type="protein sequence ID" value="KAB2574879.1"/>
    <property type="molecule type" value="Genomic_DNA"/>
</dbReference>
<feature type="compositionally biased region" description="Acidic residues" evidence="1">
    <location>
        <begin position="731"/>
        <end position="747"/>
    </location>
</feature>
<sequence length="871" mass="95802">MSSRTKRLILCCDGSLSLQPASHSSPSFPASTHSASNVARFSRMLARYGPDDIPQIVFYLSGVASTLEQDVSTAYLFLAANYAAGDEVAVFGAGRGASAARVVVGLLAEAGLLKPGEVGRWARLWELYMEKVGWRRDDGAAEEGGGGSGRPGEEGFWKALLAHRSWRELDEMEGLRRAMWADVRVRVVGVWDTVGNLGFPDTFLIGKDAKCQLQDTALHPHIDHAFQALALDENRAAFDPSLWRLDPQNSSDASRPPNLKQCWFPGFHETVGGGATDTADAKDRTDIADITLAWMCDQVDGLLDFEDGAVAEFLGAEQSTAHQKQLDRQSARRRSHPEDRSEGPMTTAKSGLMYTLLTSALNMLLAAISIMQQEPDDSEGPCAEGYAIRTPGQYHKNLEFAKRVEPDDFATNESIHPSVKHRKDLFALASTPYDPAPLREWAVGDDCNETMKRKYSTADEGKESDSTAMTGWFPWMSALSTHDEDEEDDDGEIIASVGEEDAEGRGANAINAATGRIQAAAVPRKKPQPRWVYREIEGEGDGAEWIRPSVPRSELFGSPLLSSSSSSTSSTPYDSPSEKALPSRLRTLIPAYLRRTRASLSSPLCFLFFTIFWPWFFLYHIFSFFFPFFLVHSKTNSTTLQRHNHGERKKKATTMRTMSFNKAPLQWPHERQIALPEWVIREIPGRRNFEAQLLPWLVREQLNRRNAKRLDWRSGEDVCWARSAFGALPPPEDDTTATEDGSGEGDAEVPPPTSTTTTTTTRKTESVRSGASSAADVAPGATAPVKRRAGGPLHVRKGSTAEVVLATASPAVERRQSQTAAGGGWRTGTGLKVLAQQPERRSSIKSQRETPTTGFSPGHKKTQSQSSVSWR</sequence>
<evidence type="ECO:0000259" key="3">
    <source>
        <dbReference type="Pfam" id="PF09994"/>
    </source>
</evidence>
<evidence type="ECO:0000256" key="1">
    <source>
        <dbReference type="SAM" id="MobiDB-lite"/>
    </source>
</evidence>
<keyword evidence="5" id="KW-1185">Reference proteome</keyword>
<reference evidence="4 5" key="1">
    <citation type="journal article" date="2019" name="Sci. Rep.">
        <title>A multi-omics analysis of the grapevine pathogen Lasiodiplodia theobromae reveals that temperature affects the expression of virulence- and pathogenicity-related genes.</title>
        <authorList>
            <person name="Felix C."/>
            <person name="Meneses R."/>
            <person name="Goncalves M.F.M."/>
            <person name="Tilleman L."/>
            <person name="Duarte A.S."/>
            <person name="Jorrin-Novo J.V."/>
            <person name="Van de Peer Y."/>
            <person name="Deforce D."/>
            <person name="Van Nieuwerburgh F."/>
            <person name="Esteves A.C."/>
            <person name="Alves A."/>
        </authorList>
    </citation>
    <scope>NUCLEOTIDE SEQUENCE [LARGE SCALE GENOMIC DNA]</scope>
    <source>
        <strain evidence="4 5">LA-SOL3</strain>
    </source>
</reference>
<dbReference type="AlphaFoldDB" id="A0A5N5DAU1"/>
<feature type="region of interest" description="Disordered" evidence="1">
    <location>
        <begin position="724"/>
        <end position="871"/>
    </location>
</feature>
<feature type="compositionally biased region" description="Basic residues" evidence="1">
    <location>
        <begin position="785"/>
        <end position="797"/>
    </location>
</feature>
<feature type="transmembrane region" description="Helical" evidence="2">
    <location>
        <begin position="604"/>
        <end position="630"/>
    </location>
</feature>
<feature type="region of interest" description="Disordered" evidence="1">
    <location>
        <begin position="316"/>
        <end position="348"/>
    </location>
</feature>
<keyword evidence="2" id="KW-0472">Membrane</keyword>
<keyword evidence="2" id="KW-1133">Transmembrane helix</keyword>
<feature type="compositionally biased region" description="Basic and acidic residues" evidence="1">
    <location>
        <begin position="838"/>
        <end position="848"/>
    </location>
</feature>
<dbReference type="Proteomes" id="UP000325902">
    <property type="component" value="Unassembled WGS sequence"/>
</dbReference>
<keyword evidence="2" id="KW-0812">Transmembrane</keyword>
<feature type="region of interest" description="Disordered" evidence="1">
    <location>
        <begin position="558"/>
        <end position="579"/>
    </location>
</feature>
<gene>
    <name evidence="4" type="ORF">DBV05_g6407</name>
</gene>
<feature type="compositionally biased region" description="Basic and acidic residues" evidence="1">
    <location>
        <begin position="324"/>
        <end position="342"/>
    </location>
</feature>
<name>A0A5N5DAU1_9PEZI</name>
<dbReference type="Pfam" id="PF09994">
    <property type="entry name" value="T6SS_Tle1-like_cat"/>
    <property type="match status" value="1"/>
</dbReference>
<accession>A0A5N5DAU1</accession>
<evidence type="ECO:0000313" key="4">
    <source>
        <dbReference type="EMBL" id="KAB2574879.1"/>
    </source>
</evidence>
<dbReference type="InterPro" id="IPR018712">
    <property type="entry name" value="Tle1-like_cat"/>
</dbReference>
<comment type="caution">
    <text evidence="4">The sequence shown here is derived from an EMBL/GenBank/DDBJ whole genome shotgun (WGS) entry which is preliminary data.</text>
</comment>
<dbReference type="PANTHER" id="PTHR33840">
    <property type="match status" value="1"/>
</dbReference>
<protein>
    <recommendedName>
        <fullName evidence="3">T6SS Phospholipase effector Tle1-like catalytic domain-containing protein</fullName>
    </recommendedName>
</protein>
<organism evidence="4 5">
    <name type="scientific">Lasiodiplodia theobromae</name>
    <dbReference type="NCBI Taxonomy" id="45133"/>
    <lineage>
        <taxon>Eukaryota</taxon>
        <taxon>Fungi</taxon>
        <taxon>Dikarya</taxon>
        <taxon>Ascomycota</taxon>
        <taxon>Pezizomycotina</taxon>
        <taxon>Dothideomycetes</taxon>
        <taxon>Dothideomycetes incertae sedis</taxon>
        <taxon>Botryosphaeriales</taxon>
        <taxon>Botryosphaeriaceae</taxon>
        <taxon>Lasiodiplodia</taxon>
    </lineage>
</organism>